<evidence type="ECO:0000259" key="8">
    <source>
        <dbReference type="PROSITE" id="PS50885"/>
    </source>
</evidence>
<accession>A0A1Q9B379</accession>
<evidence type="ECO:0000256" key="4">
    <source>
        <dbReference type="PROSITE-ProRule" id="PRU00284"/>
    </source>
</evidence>
<dbReference type="GO" id="GO:0007165">
    <property type="term" value="P:signal transduction"/>
    <property type="evidence" value="ECO:0007669"/>
    <property type="project" value="UniProtKB-KW"/>
</dbReference>
<evidence type="ECO:0000313" key="10">
    <source>
        <dbReference type="Proteomes" id="UP000186364"/>
    </source>
</evidence>
<dbReference type="FunFam" id="1.10.287.950:FF:000001">
    <property type="entry name" value="Methyl-accepting chemotaxis sensory transducer"/>
    <property type="match status" value="1"/>
</dbReference>
<dbReference type="GO" id="GO:0016020">
    <property type="term" value="C:membrane"/>
    <property type="evidence" value="ECO:0007669"/>
    <property type="project" value="UniProtKB-SubCell"/>
</dbReference>
<dbReference type="GO" id="GO:0006935">
    <property type="term" value="P:chemotaxis"/>
    <property type="evidence" value="ECO:0007669"/>
    <property type="project" value="UniProtKB-KW"/>
</dbReference>
<dbReference type="PANTHER" id="PTHR43531">
    <property type="entry name" value="PROTEIN ICFG"/>
    <property type="match status" value="1"/>
</dbReference>
<dbReference type="AlphaFoldDB" id="A0A1Q9B379"/>
<dbReference type="PANTHER" id="PTHR43531:SF11">
    <property type="entry name" value="METHYL-ACCEPTING CHEMOTAXIS PROTEIN 3"/>
    <property type="match status" value="1"/>
</dbReference>
<protein>
    <recommendedName>
        <fullName evidence="11">Methyl-accepting chemotaxis protein</fullName>
    </recommendedName>
</protein>
<evidence type="ECO:0000256" key="2">
    <source>
        <dbReference type="ARBA" id="ARBA00022500"/>
    </source>
</evidence>
<evidence type="ECO:0000259" key="7">
    <source>
        <dbReference type="PROSITE" id="PS50111"/>
    </source>
</evidence>
<organism evidence="9 10">
    <name type="scientific">Xaviernesmea oryzae</name>
    <dbReference type="NCBI Taxonomy" id="464029"/>
    <lineage>
        <taxon>Bacteria</taxon>
        <taxon>Pseudomonadati</taxon>
        <taxon>Pseudomonadota</taxon>
        <taxon>Alphaproteobacteria</taxon>
        <taxon>Hyphomicrobiales</taxon>
        <taxon>Rhizobiaceae</taxon>
        <taxon>Rhizobium/Agrobacterium group</taxon>
        <taxon>Xaviernesmea</taxon>
    </lineage>
</organism>
<dbReference type="InterPro" id="IPR051310">
    <property type="entry name" value="MCP_chemotaxis"/>
</dbReference>
<keyword evidence="6" id="KW-1133">Transmembrane helix</keyword>
<dbReference type="InterPro" id="IPR004089">
    <property type="entry name" value="MCPsignal_dom"/>
</dbReference>
<feature type="domain" description="Methyl-accepting transducer" evidence="7">
    <location>
        <begin position="473"/>
        <end position="702"/>
    </location>
</feature>
<dbReference type="Pfam" id="PF08376">
    <property type="entry name" value="NIT"/>
    <property type="match status" value="1"/>
</dbReference>
<feature type="domain" description="HAMP" evidence="8">
    <location>
        <begin position="335"/>
        <end position="388"/>
    </location>
</feature>
<sequence length="772" mass="81715">MINMIGNMKIGSRIVIVAAIPTLALLGMAVDKTISMYRVSSEAGAVAEISSFAPVISAMVHEIQKERGASAGFIGAKGQGEFRALVDQQRQLTDAAIARYQALGLEKEYQDGPLGDMARVAQSHLDALATMRQDISSLKAGVPDVAKYFAGTIASLIGMIDSMSTLTSNSQISNRILAFTALLQGKERAGQERTAGTAGFASGHFTPDGYQNFVRFGAMQSVYFAQFNAYADQAGRAALDDALKGEAAQTVDSQRAVALQEPFGGSMSSVRGEDWYKASTNRINALKTVEDQVGAELTRFASETAATQNNGLLMSVLTSLGLLALVALLATVVTRSITRPVTRIVRSMRELASGQADAVLDVAPDRSEIGDMVRSVSVFKANAQERLRLEAEVETNRSRSEQERLERERRQAQEAAEVQFAVDHLATGLGALANGKLNYRIDPAFAARLDQIRIDFNGAIERLDGAMIDVSGNAAAIAAGSNEIRSAADDLSKRTEQQAASVEETAAALEQITTTVADTTRRAEEAGRLVKATRESAEQSGVVVTRAVTAMNAIESSSTEISSIVSVIDEIAFQTNLLALNAGVEAARAGEAGKGFAVVAQEVRELAQRSAAAAKDIKVLIAKSGAHVKNGVDLVGETGRALNQIVEQVKEISTNVLSIVDASREQATGIKEINLAVSQMDQGTQQNAAMVEQSTAASHALAREADALFTLVGRFETGKGFAVGQTAAETARPPSPAAKAAAAPSPARQLVNRVRHAVLGNTALKSDSWEEF</sequence>
<dbReference type="InterPro" id="IPR004090">
    <property type="entry name" value="Chemotax_Me-accpt_rcpt"/>
</dbReference>
<dbReference type="SUPFAM" id="SSF58104">
    <property type="entry name" value="Methyl-accepting chemotaxis protein (MCP) signaling domain"/>
    <property type="match status" value="1"/>
</dbReference>
<comment type="caution">
    <text evidence="9">The sequence shown here is derived from an EMBL/GenBank/DDBJ whole genome shotgun (WGS) entry which is preliminary data.</text>
</comment>
<dbReference type="OrthoDB" id="3378718at2"/>
<dbReference type="Gene3D" id="6.10.340.10">
    <property type="match status" value="1"/>
</dbReference>
<keyword evidence="6" id="KW-0812">Transmembrane</keyword>
<evidence type="ECO:0000256" key="5">
    <source>
        <dbReference type="SAM" id="Coils"/>
    </source>
</evidence>
<proteinExistence type="inferred from homology"/>
<gene>
    <name evidence="9" type="ORF">BJF93_22595</name>
</gene>
<evidence type="ECO:0000256" key="3">
    <source>
        <dbReference type="ARBA" id="ARBA00029447"/>
    </source>
</evidence>
<dbReference type="SUPFAM" id="SSF158472">
    <property type="entry name" value="HAMP domain-like"/>
    <property type="match status" value="1"/>
</dbReference>
<name>A0A1Q9B379_9HYPH</name>
<feature type="transmembrane region" description="Helical" evidence="6">
    <location>
        <begin position="312"/>
        <end position="333"/>
    </location>
</feature>
<keyword evidence="2" id="KW-0145">Chemotaxis</keyword>
<keyword evidence="5" id="KW-0175">Coiled coil</keyword>
<comment type="similarity">
    <text evidence="3">Belongs to the methyl-accepting chemotaxis (MCP) protein family.</text>
</comment>
<evidence type="ECO:0000256" key="6">
    <source>
        <dbReference type="SAM" id="Phobius"/>
    </source>
</evidence>
<dbReference type="SMART" id="SM00283">
    <property type="entry name" value="MA"/>
    <property type="match status" value="1"/>
</dbReference>
<evidence type="ECO:0008006" key="11">
    <source>
        <dbReference type="Google" id="ProtNLM"/>
    </source>
</evidence>
<dbReference type="PROSITE" id="PS50885">
    <property type="entry name" value="HAMP"/>
    <property type="match status" value="2"/>
</dbReference>
<keyword evidence="6" id="KW-0472">Membrane</keyword>
<evidence type="ECO:0000313" key="9">
    <source>
        <dbReference type="EMBL" id="OLP62453.1"/>
    </source>
</evidence>
<dbReference type="GO" id="GO:0004888">
    <property type="term" value="F:transmembrane signaling receptor activity"/>
    <property type="evidence" value="ECO:0007669"/>
    <property type="project" value="InterPro"/>
</dbReference>
<dbReference type="InterPro" id="IPR003660">
    <property type="entry name" value="HAMP_dom"/>
</dbReference>
<dbReference type="Pfam" id="PF00015">
    <property type="entry name" value="MCPsignal"/>
    <property type="match status" value="1"/>
</dbReference>
<dbReference type="InterPro" id="IPR013587">
    <property type="entry name" value="Nitrate/nitrite_sensing"/>
</dbReference>
<dbReference type="EMBL" id="MKIP01000025">
    <property type="protein sequence ID" value="OLP62453.1"/>
    <property type="molecule type" value="Genomic_DNA"/>
</dbReference>
<dbReference type="Proteomes" id="UP000186364">
    <property type="component" value="Unassembled WGS sequence"/>
</dbReference>
<dbReference type="Gene3D" id="1.10.287.950">
    <property type="entry name" value="Methyl-accepting chemotaxis protein"/>
    <property type="match status" value="1"/>
</dbReference>
<feature type="domain" description="HAMP" evidence="8">
    <location>
        <begin position="416"/>
        <end position="468"/>
    </location>
</feature>
<keyword evidence="10" id="KW-1185">Reference proteome</keyword>
<feature type="coiled-coil region" evidence="5">
    <location>
        <begin position="388"/>
        <end position="418"/>
    </location>
</feature>
<reference evidence="9 10" key="1">
    <citation type="submission" date="2016-09" db="EMBL/GenBank/DDBJ databases">
        <title>Rhizobium sp. nov., a novel species isolated from the rice rhizosphere.</title>
        <authorList>
            <person name="Zhao J."/>
            <person name="Zhang X."/>
        </authorList>
    </citation>
    <scope>NUCLEOTIDE SEQUENCE [LARGE SCALE GENOMIC DNA]</scope>
    <source>
        <strain evidence="9 10">1.7048</strain>
    </source>
</reference>
<keyword evidence="4" id="KW-0807">Transducer</keyword>
<dbReference type="PROSITE" id="PS50111">
    <property type="entry name" value="CHEMOTAXIS_TRANSDUC_2"/>
    <property type="match status" value="1"/>
</dbReference>
<dbReference type="Pfam" id="PF00672">
    <property type="entry name" value="HAMP"/>
    <property type="match status" value="1"/>
</dbReference>
<comment type="subcellular location">
    <subcellularLocation>
        <location evidence="1">Membrane</location>
    </subcellularLocation>
</comment>
<evidence type="ECO:0000256" key="1">
    <source>
        <dbReference type="ARBA" id="ARBA00004370"/>
    </source>
</evidence>
<dbReference type="SMART" id="SM00304">
    <property type="entry name" value="HAMP"/>
    <property type="match status" value="2"/>
</dbReference>
<dbReference type="CDD" id="cd11386">
    <property type="entry name" value="MCP_signal"/>
    <property type="match status" value="1"/>
</dbReference>
<dbReference type="PRINTS" id="PR00260">
    <property type="entry name" value="CHEMTRNSDUCR"/>
</dbReference>